<evidence type="ECO:0000313" key="2">
    <source>
        <dbReference type="Proteomes" id="UP000678237"/>
    </source>
</evidence>
<accession>A0A8T4L770</accession>
<dbReference type="Proteomes" id="UP000678237">
    <property type="component" value="Unassembled WGS sequence"/>
</dbReference>
<protein>
    <submittedName>
        <fullName evidence="1">Uncharacterized protein</fullName>
    </submittedName>
</protein>
<evidence type="ECO:0000313" key="1">
    <source>
        <dbReference type="EMBL" id="MBS3062487.1"/>
    </source>
</evidence>
<dbReference type="EMBL" id="JAGVWE010000002">
    <property type="protein sequence ID" value="MBS3062487.1"/>
    <property type="molecule type" value="Genomic_DNA"/>
</dbReference>
<proteinExistence type="predicted"/>
<sequence>MTSRAFFSTALVLAILFTLFLVLGFSSLAASSLGQATTLAVQAEKTNFVRSELELNADRVLRGTLQEQLDQGARETNAIEDRLAANFLAFVQQSQAVHPGFPAVEFHSNAGAIDYAFLRSRFKVLLHEVNGIVFAEFHNAARDADDTIQARIRFDDYMQSFSLPPNYTVTALKVGACTP</sequence>
<dbReference type="AlphaFoldDB" id="A0A8T4L770"/>
<organism evidence="1 2">
    <name type="scientific">Candidatus Iainarchaeum sp</name>
    <dbReference type="NCBI Taxonomy" id="3101447"/>
    <lineage>
        <taxon>Archaea</taxon>
        <taxon>Candidatus Iainarchaeota</taxon>
        <taxon>Candidatus Iainarchaeia</taxon>
        <taxon>Candidatus Iainarchaeales</taxon>
        <taxon>Candidatus Iainarchaeaceae</taxon>
        <taxon>Candidatus Iainarchaeum</taxon>
    </lineage>
</organism>
<comment type="caution">
    <text evidence="1">The sequence shown here is derived from an EMBL/GenBank/DDBJ whole genome shotgun (WGS) entry which is preliminary data.</text>
</comment>
<reference evidence="1" key="2">
    <citation type="submission" date="2021-05" db="EMBL/GenBank/DDBJ databases">
        <title>Protein family content uncovers lineage relationships and bacterial pathway maintenance mechanisms in DPANN archaea.</title>
        <authorList>
            <person name="Castelle C.J."/>
            <person name="Meheust R."/>
            <person name="Jaffe A.L."/>
            <person name="Seitz K."/>
            <person name="Gong X."/>
            <person name="Baker B.J."/>
            <person name="Banfield J.F."/>
        </authorList>
    </citation>
    <scope>NUCLEOTIDE SEQUENCE</scope>
    <source>
        <strain evidence="1">RIFCSPLOWO2_01_FULL_58_19</strain>
    </source>
</reference>
<reference evidence="1" key="1">
    <citation type="submission" date="2021-03" db="EMBL/GenBank/DDBJ databases">
        <authorList>
            <person name="Jaffe A."/>
        </authorList>
    </citation>
    <scope>NUCLEOTIDE SEQUENCE</scope>
    <source>
        <strain evidence="1">RIFCSPLOWO2_01_FULL_58_19</strain>
    </source>
</reference>
<gene>
    <name evidence="1" type="ORF">J4203_01315</name>
</gene>
<name>A0A8T4L770_9ARCH</name>